<protein>
    <recommendedName>
        <fullName evidence="2">Fe/B12 periplasmic-binding domain-containing protein</fullName>
    </recommendedName>
</protein>
<dbReference type="Pfam" id="PF01497">
    <property type="entry name" value="Peripla_BP_2"/>
    <property type="match status" value="1"/>
</dbReference>
<evidence type="ECO:0000313" key="4">
    <source>
        <dbReference type="Proteomes" id="UP000183940"/>
    </source>
</evidence>
<organism evidence="3 4">
    <name type="scientific">Roseofilum reptotaenium AO1-A</name>
    <dbReference type="NCBI Taxonomy" id="1925591"/>
    <lineage>
        <taxon>Bacteria</taxon>
        <taxon>Bacillati</taxon>
        <taxon>Cyanobacteriota</taxon>
        <taxon>Cyanophyceae</taxon>
        <taxon>Desertifilales</taxon>
        <taxon>Desertifilaceae</taxon>
        <taxon>Roseofilum</taxon>
    </lineage>
</organism>
<proteinExistence type="inferred from homology"/>
<comment type="caution">
    <text evidence="3">The sequence shown here is derived from an EMBL/GenBank/DDBJ whole genome shotgun (WGS) entry which is preliminary data.</text>
</comment>
<comment type="similarity">
    <text evidence="1">Belongs to the bacterial solute-binding protein 8 family.</text>
</comment>
<dbReference type="PROSITE" id="PS51257">
    <property type="entry name" value="PROKAR_LIPOPROTEIN"/>
    <property type="match status" value="1"/>
</dbReference>
<feature type="domain" description="Fe/B12 periplasmic-binding" evidence="2">
    <location>
        <begin position="53"/>
        <end position="304"/>
    </location>
</feature>
<sequence length="313" mass="33878">MLRNRQNEARWIGVGLAILLSLSLFACTQPQVSPLPETPLSSPEEIPTESIERVVALTTLSADILQRLDASKLVGIPGSSLLEKDPRFADIPPVSQGQTAPSLEKIIALKPDLVIGATGFHDQIAARLTELNIETYLVSLESWESLEALTEAIASAIDADPQPLLNQYQAFIPSSNPPGPSTLILASTQPILSPNKNSWSGDFLSQLNLENVTADLQGNAPISGYITLSPEKILQIDPDVLIVIQFANQSPLKELESNGFWSQLKAVKTQQVYVFDYYGLINPGTIDSIRNASEQLLKISAVTGQSALRLDDA</sequence>
<dbReference type="SUPFAM" id="SSF53807">
    <property type="entry name" value="Helical backbone' metal receptor"/>
    <property type="match status" value="1"/>
</dbReference>
<dbReference type="Gene3D" id="3.40.50.1980">
    <property type="entry name" value="Nitrogenase molybdenum iron protein domain"/>
    <property type="match status" value="2"/>
</dbReference>
<dbReference type="PANTHER" id="PTHR30535">
    <property type="entry name" value="VITAMIN B12-BINDING PROTEIN"/>
    <property type="match status" value="1"/>
</dbReference>
<gene>
    <name evidence="3" type="ORF">BI308_14695</name>
</gene>
<dbReference type="PANTHER" id="PTHR30535:SF36">
    <property type="entry name" value="HIGH-AFFINITY HEME UPTAKE SYSTEM PROTEIN ISDE"/>
    <property type="match status" value="1"/>
</dbReference>
<dbReference type="EMBL" id="MLAW01000025">
    <property type="protein sequence ID" value="OJJ24814.1"/>
    <property type="molecule type" value="Genomic_DNA"/>
</dbReference>
<accession>A0A1L9QQ72</accession>
<dbReference type="PROSITE" id="PS50983">
    <property type="entry name" value="FE_B12_PBP"/>
    <property type="match status" value="1"/>
</dbReference>
<dbReference type="AlphaFoldDB" id="A0A1L9QQ72"/>
<dbReference type="InterPro" id="IPR002491">
    <property type="entry name" value="ABC_transptr_periplasmic_BD"/>
</dbReference>
<name>A0A1L9QQ72_9CYAN</name>
<dbReference type="STRING" id="1925591.BI308_14695"/>
<dbReference type="InterPro" id="IPR050902">
    <property type="entry name" value="ABC_Transporter_SBP"/>
</dbReference>
<dbReference type="Proteomes" id="UP000183940">
    <property type="component" value="Unassembled WGS sequence"/>
</dbReference>
<keyword evidence="4" id="KW-1185">Reference proteome</keyword>
<evidence type="ECO:0000259" key="2">
    <source>
        <dbReference type="PROSITE" id="PS50983"/>
    </source>
</evidence>
<dbReference type="GO" id="GO:0071281">
    <property type="term" value="P:cellular response to iron ion"/>
    <property type="evidence" value="ECO:0007669"/>
    <property type="project" value="TreeGrafter"/>
</dbReference>
<reference evidence="3" key="1">
    <citation type="submission" date="2016-10" db="EMBL/GenBank/DDBJ databases">
        <title>CRISPR-Cas defence system in Roseofilum reptotaenium: evidence of a bacteriophage-cyanobacterium arms race in the coral black band disease.</title>
        <authorList>
            <person name="Buerger P."/>
            <person name="Wood-Charlson E.M."/>
            <person name="Weynberg K.D."/>
            <person name="Willis B."/>
            <person name="Van Oppen M.J."/>
        </authorList>
    </citation>
    <scope>NUCLEOTIDE SEQUENCE [LARGE SCALE GENOMIC DNA]</scope>
    <source>
        <strain evidence="3">AO1-A</strain>
    </source>
</reference>
<evidence type="ECO:0000313" key="3">
    <source>
        <dbReference type="EMBL" id="OJJ24814.1"/>
    </source>
</evidence>
<evidence type="ECO:0000256" key="1">
    <source>
        <dbReference type="ARBA" id="ARBA00008814"/>
    </source>
</evidence>